<feature type="domain" description="MOSC" evidence="1">
    <location>
        <begin position="139"/>
        <end position="285"/>
    </location>
</feature>
<reference evidence="2" key="1">
    <citation type="submission" date="2018-05" db="EMBL/GenBank/DDBJ databases">
        <authorList>
            <person name="Lanie J.A."/>
            <person name="Ng W.-L."/>
            <person name="Kazmierczak K.M."/>
            <person name="Andrzejewski T.M."/>
            <person name="Davidsen T.M."/>
            <person name="Wayne K.J."/>
            <person name="Tettelin H."/>
            <person name="Glass J.I."/>
            <person name="Rusch D."/>
            <person name="Podicherti R."/>
            <person name="Tsui H.-C.T."/>
            <person name="Winkler M.E."/>
        </authorList>
    </citation>
    <scope>NUCLEOTIDE SEQUENCE</scope>
</reference>
<evidence type="ECO:0000259" key="1">
    <source>
        <dbReference type="PROSITE" id="PS51340"/>
    </source>
</evidence>
<dbReference type="GO" id="GO:0030151">
    <property type="term" value="F:molybdenum ion binding"/>
    <property type="evidence" value="ECO:0007669"/>
    <property type="project" value="InterPro"/>
</dbReference>
<evidence type="ECO:0000313" key="2">
    <source>
        <dbReference type="EMBL" id="SVB38810.1"/>
    </source>
</evidence>
<organism evidence="2">
    <name type="scientific">marine metagenome</name>
    <dbReference type="NCBI Taxonomy" id="408172"/>
    <lineage>
        <taxon>unclassified sequences</taxon>
        <taxon>metagenomes</taxon>
        <taxon>ecological metagenomes</taxon>
    </lineage>
</organism>
<gene>
    <name evidence="2" type="ORF">METZ01_LOCUS191664</name>
</gene>
<dbReference type="PROSITE" id="PS51340">
    <property type="entry name" value="MOSC"/>
    <property type="match status" value="1"/>
</dbReference>
<proteinExistence type="predicted"/>
<dbReference type="InterPro" id="IPR005303">
    <property type="entry name" value="MOCOS_middle"/>
</dbReference>
<dbReference type="GO" id="GO:0003824">
    <property type="term" value="F:catalytic activity"/>
    <property type="evidence" value="ECO:0007669"/>
    <property type="project" value="InterPro"/>
</dbReference>
<dbReference type="Pfam" id="PF03476">
    <property type="entry name" value="MOSC_N"/>
    <property type="match status" value="1"/>
</dbReference>
<dbReference type="SUPFAM" id="SSF50800">
    <property type="entry name" value="PK beta-barrel domain-like"/>
    <property type="match status" value="1"/>
</dbReference>
<accession>A0A382DK08</accession>
<dbReference type="Pfam" id="PF03473">
    <property type="entry name" value="MOSC"/>
    <property type="match status" value="1"/>
</dbReference>
<sequence>MGTTVANIFRYPVKSMGGHQLDEALLSINGIPGDRSWALKDEELASIKGGKRHPALMSMSAEFEQEPDESNISPHAQIRLPDGSIIRTRDEDAEERLSQALGTKVTLWPILPKEQLDHYRRSAPDPNVDAQLNLREIFARTPDEPLPDLRGFPRELFEYESPPGTYFDAFPLLLISKASLQSLGDHSDQSKFDVRRFRPNVLLETDKAGYPEEEWAGKSGRIGTAKLKFEMACPRCIMTTHGFDDLPKDPRVMRTLVQANNGNLGIYASVVEAGTIAVGDSLILE</sequence>
<dbReference type="InterPro" id="IPR005302">
    <property type="entry name" value="MoCF_Sase_C"/>
</dbReference>
<dbReference type="InterPro" id="IPR011037">
    <property type="entry name" value="Pyrv_Knase-like_insert_dom_sf"/>
</dbReference>
<dbReference type="EMBL" id="UINC01039802">
    <property type="protein sequence ID" value="SVB38810.1"/>
    <property type="molecule type" value="Genomic_DNA"/>
</dbReference>
<dbReference type="GO" id="GO:0030170">
    <property type="term" value="F:pyridoxal phosphate binding"/>
    <property type="evidence" value="ECO:0007669"/>
    <property type="project" value="InterPro"/>
</dbReference>
<dbReference type="AlphaFoldDB" id="A0A382DK08"/>
<name>A0A382DK08_9ZZZZ</name>
<protein>
    <recommendedName>
        <fullName evidence="1">MOSC domain-containing protein</fullName>
    </recommendedName>
</protein>